<evidence type="ECO:0000256" key="4">
    <source>
        <dbReference type="ARBA" id="ARBA00023125"/>
    </source>
</evidence>
<dbReference type="PANTHER" id="PTHR30349">
    <property type="entry name" value="PHAGE INTEGRASE-RELATED"/>
    <property type="match status" value="1"/>
</dbReference>
<evidence type="ECO:0000256" key="3">
    <source>
        <dbReference type="ARBA" id="ARBA00022908"/>
    </source>
</evidence>
<name>A0A6A8M7R9_9FIRM</name>
<dbReference type="InterPro" id="IPR002104">
    <property type="entry name" value="Integrase_catalytic"/>
</dbReference>
<dbReference type="GO" id="GO:0003677">
    <property type="term" value="F:DNA binding"/>
    <property type="evidence" value="ECO:0007669"/>
    <property type="project" value="UniProtKB-UniRule"/>
</dbReference>
<dbReference type="RefSeq" id="WP_154572857.1">
    <property type="nucleotide sequence ID" value="NZ_DBEZJY010000077.1"/>
</dbReference>
<organism evidence="9">
    <name type="scientific">Baileyella intestinalis</name>
    <dbReference type="NCBI Taxonomy" id="2606709"/>
    <lineage>
        <taxon>Bacteria</taxon>
        <taxon>Bacillati</taxon>
        <taxon>Bacillota</taxon>
        <taxon>Clostridia</taxon>
        <taxon>Peptostreptococcales</taxon>
        <taxon>Anaerovoracaceae</taxon>
        <taxon>Baileyella</taxon>
    </lineage>
</organism>
<keyword evidence="4 6" id="KW-0238">DNA-binding</keyword>
<dbReference type="SUPFAM" id="SSF56349">
    <property type="entry name" value="DNA breaking-rejoining enzymes"/>
    <property type="match status" value="1"/>
</dbReference>
<evidence type="ECO:0000259" key="7">
    <source>
        <dbReference type="PROSITE" id="PS51898"/>
    </source>
</evidence>
<comment type="similarity">
    <text evidence="2">Belongs to the 'phage' integrase family.</text>
</comment>
<keyword evidence="5" id="KW-0233">DNA recombination</keyword>
<dbReference type="Pfam" id="PF00589">
    <property type="entry name" value="Phage_integrase"/>
    <property type="match status" value="1"/>
</dbReference>
<dbReference type="GO" id="GO:0015074">
    <property type="term" value="P:DNA integration"/>
    <property type="evidence" value="ECO:0007669"/>
    <property type="project" value="UniProtKB-KW"/>
</dbReference>
<dbReference type="InterPro" id="IPR013762">
    <property type="entry name" value="Integrase-like_cat_sf"/>
</dbReference>
<keyword evidence="3" id="KW-0229">DNA integration</keyword>
<dbReference type="Gene3D" id="1.10.443.10">
    <property type="entry name" value="Intergrase catalytic core"/>
    <property type="match status" value="1"/>
</dbReference>
<dbReference type="InterPro" id="IPR010998">
    <property type="entry name" value="Integrase_recombinase_N"/>
</dbReference>
<comment type="function">
    <text evidence="1">Site-specific tyrosine recombinase, which acts by catalyzing the cutting and rejoining of the recombining DNA molecules.</text>
</comment>
<dbReference type="AlphaFoldDB" id="A0A6A8M7R9"/>
<gene>
    <name evidence="9" type="ORF">FYJ66_07305</name>
</gene>
<sequence length="292" mass="33547">MEDFKAYLINECHKADNTVIAYMRDIGAFEKFLKTRGDKTLLQCRDSDAIAYVYALSNDNKSKATINRKISSIRAYYDYEIGEGNLESNPFSDIKSTRNDKRDIEFLTLDEVEALLEAPDESPKGLRDRALLEYMYGTGARVTEVVRLTFRDMNLRMDITTCKDGKGEGRIVPIGTYAHKALMKYINQAYNAIKGDIRSEDDYVFINFRGRPLTRQGIWKILKEYGRQIGIEDKMTPQILRDTFAVHMLQNGADLKSLQELMGFEDMSVGIAYLSVLKVRIRDVYKKTHPRA</sequence>
<dbReference type="Pfam" id="PF02899">
    <property type="entry name" value="Phage_int_SAM_1"/>
    <property type="match status" value="1"/>
</dbReference>
<dbReference type="InterPro" id="IPR044068">
    <property type="entry name" value="CB"/>
</dbReference>
<evidence type="ECO:0000256" key="6">
    <source>
        <dbReference type="PROSITE-ProRule" id="PRU01248"/>
    </source>
</evidence>
<feature type="domain" description="Core-binding (CB)" evidence="8">
    <location>
        <begin position="1"/>
        <end position="81"/>
    </location>
</feature>
<evidence type="ECO:0000256" key="2">
    <source>
        <dbReference type="ARBA" id="ARBA00008857"/>
    </source>
</evidence>
<feature type="domain" description="Tyr recombinase" evidence="7">
    <location>
        <begin position="102"/>
        <end position="286"/>
    </location>
</feature>
<dbReference type="PROSITE" id="PS51898">
    <property type="entry name" value="TYR_RECOMBINASE"/>
    <property type="match status" value="1"/>
</dbReference>
<protein>
    <submittedName>
        <fullName evidence="9">Tyrosine-type recombinase/integrase</fullName>
    </submittedName>
</protein>
<evidence type="ECO:0000313" key="9">
    <source>
        <dbReference type="EMBL" id="MST69395.1"/>
    </source>
</evidence>
<dbReference type="Gene3D" id="1.10.150.130">
    <property type="match status" value="1"/>
</dbReference>
<dbReference type="InterPro" id="IPR011010">
    <property type="entry name" value="DNA_brk_join_enz"/>
</dbReference>
<dbReference type="PANTHER" id="PTHR30349:SF81">
    <property type="entry name" value="TYROSINE RECOMBINASE XERC"/>
    <property type="match status" value="1"/>
</dbReference>
<reference evidence="9" key="1">
    <citation type="submission" date="2019-09" db="EMBL/GenBank/DDBJ databases">
        <title>In-depth cultivation of the pig gut microbiome towards novel bacterial diversity and tailored functional studies.</title>
        <authorList>
            <person name="Wylensek D."/>
            <person name="Hitch T.C.A."/>
            <person name="Clavel T."/>
        </authorList>
    </citation>
    <scope>NUCLEOTIDE SEQUENCE</scope>
    <source>
        <strain evidence="9">RF-744-FAT-WT-3</strain>
    </source>
</reference>
<dbReference type="GO" id="GO:0006310">
    <property type="term" value="P:DNA recombination"/>
    <property type="evidence" value="ECO:0007669"/>
    <property type="project" value="UniProtKB-KW"/>
</dbReference>
<proteinExistence type="inferred from homology"/>
<evidence type="ECO:0000259" key="8">
    <source>
        <dbReference type="PROSITE" id="PS51900"/>
    </source>
</evidence>
<dbReference type="InterPro" id="IPR050090">
    <property type="entry name" value="Tyrosine_recombinase_XerCD"/>
</dbReference>
<evidence type="ECO:0000256" key="1">
    <source>
        <dbReference type="ARBA" id="ARBA00003283"/>
    </source>
</evidence>
<accession>A0A6A8M7R9</accession>
<dbReference type="InterPro" id="IPR004107">
    <property type="entry name" value="Integrase_SAM-like_N"/>
</dbReference>
<comment type="caution">
    <text evidence="9">The sequence shown here is derived from an EMBL/GenBank/DDBJ whole genome shotgun (WGS) entry which is preliminary data.</text>
</comment>
<dbReference type="EMBL" id="VUNB01000005">
    <property type="protein sequence ID" value="MST69395.1"/>
    <property type="molecule type" value="Genomic_DNA"/>
</dbReference>
<evidence type="ECO:0000256" key="5">
    <source>
        <dbReference type="ARBA" id="ARBA00023172"/>
    </source>
</evidence>
<dbReference type="PROSITE" id="PS51900">
    <property type="entry name" value="CB"/>
    <property type="match status" value="1"/>
</dbReference>